<evidence type="ECO:0000313" key="2">
    <source>
        <dbReference type="Proteomes" id="UP000510721"/>
    </source>
</evidence>
<dbReference type="Proteomes" id="UP000510721">
    <property type="component" value="Plasmid pEmeITTGR7a"/>
</dbReference>
<name>A0A859QHR3_9HYPH</name>
<dbReference type="EMBL" id="CP041239">
    <property type="protein sequence ID" value="QLL64064.1"/>
    <property type="molecule type" value="Genomic_DNA"/>
</dbReference>
<protein>
    <submittedName>
        <fullName evidence="1">Uncharacterized protein</fullName>
    </submittedName>
</protein>
<evidence type="ECO:0000313" key="1">
    <source>
        <dbReference type="EMBL" id="QLL64064.1"/>
    </source>
</evidence>
<dbReference type="InterPro" id="IPR013785">
    <property type="entry name" value="Aldolase_TIM"/>
</dbReference>
<dbReference type="RefSeq" id="WP_180941618.1">
    <property type="nucleotide sequence ID" value="NZ_CP041239.1"/>
</dbReference>
<reference evidence="1 2" key="1">
    <citation type="submission" date="2019-06" db="EMBL/GenBank/DDBJ databases">
        <title>Complete genome sequence of Ensifer mexicanus ITTG R7 isolated from nodules of Acacia angustissima (Mill.) Kuntze.</title>
        <authorList>
            <person name="Rincon-Rosales R."/>
            <person name="Rogel M.A."/>
            <person name="Guerrero G."/>
            <person name="Rincon-Molina C.I."/>
            <person name="Lopez-Lopez A."/>
            <person name="Martinez-Romero E."/>
        </authorList>
    </citation>
    <scope>NUCLEOTIDE SEQUENCE [LARGE SCALE GENOMIC DNA]</scope>
    <source>
        <strain evidence="1 2">ITTG R7</strain>
        <plasmid evidence="2">pemeittgr7a</plasmid>
    </source>
</reference>
<geneLocation type="plasmid" evidence="2">
    <name>pemeittgr7a</name>
</geneLocation>
<dbReference type="AlphaFoldDB" id="A0A859QHR3"/>
<keyword evidence="2" id="KW-1185">Reference proteome</keyword>
<dbReference type="KEGG" id="emx:FKV68_21650"/>
<accession>A0A859QHR3</accession>
<dbReference type="SUPFAM" id="SSF51569">
    <property type="entry name" value="Aldolase"/>
    <property type="match status" value="1"/>
</dbReference>
<keyword evidence="1" id="KW-0614">Plasmid</keyword>
<sequence>MVPAAAEPRSLRTAEDGICHWFVSEGAVDIKHPEPAVPMDEATFRWIMNEDVMATEKPAEGIRVFAHDLKMLRRRIGEHLR</sequence>
<organism evidence="1 2">
    <name type="scientific">Sinorhizobium mexicanum</name>
    <dbReference type="NCBI Taxonomy" id="375549"/>
    <lineage>
        <taxon>Bacteria</taxon>
        <taxon>Pseudomonadati</taxon>
        <taxon>Pseudomonadota</taxon>
        <taxon>Alphaproteobacteria</taxon>
        <taxon>Hyphomicrobiales</taxon>
        <taxon>Rhizobiaceae</taxon>
        <taxon>Sinorhizobium/Ensifer group</taxon>
        <taxon>Sinorhizobium</taxon>
    </lineage>
</organism>
<gene>
    <name evidence="1" type="ORF">FKV68_21650</name>
</gene>
<proteinExistence type="predicted"/>
<dbReference type="Gene3D" id="3.20.20.70">
    <property type="entry name" value="Aldolase class I"/>
    <property type="match status" value="1"/>
</dbReference>